<accession>A0AAD9T8D5</accession>
<evidence type="ECO:0000256" key="6">
    <source>
        <dbReference type="RuleBase" id="RU368003"/>
    </source>
</evidence>
<dbReference type="GO" id="GO:0005730">
    <property type="term" value="C:nucleolus"/>
    <property type="evidence" value="ECO:0007669"/>
    <property type="project" value="UniProtKB-SubCell"/>
</dbReference>
<dbReference type="GO" id="GO:0003677">
    <property type="term" value="F:DNA binding"/>
    <property type="evidence" value="ECO:0007669"/>
    <property type="project" value="UniProtKB-KW"/>
</dbReference>
<reference evidence="8 9" key="1">
    <citation type="journal article" date="2014" name="Nature">
        <title>The genome of Eucalyptus grandis.</title>
        <authorList>
            <person name="Myburg A.A."/>
            <person name="Grattapaglia D."/>
            <person name="Tuskan G.A."/>
            <person name="Hellsten U."/>
            <person name="Hayes R.D."/>
            <person name="Grimwood J."/>
            <person name="Jenkins J."/>
            <person name="Lindquist E."/>
            <person name="Tice H."/>
            <person name="Bauer D."/>
            <person name="Goodstein D.M."/>
            <person name="Dubchak I."/>
            <person name="Poliakov A."/>
            <person name="Mizrachi E."/>
            <person name="Kullan A.R."/>
            <person name="Hussey S.G."/>
            <person name="Pinard D."/>
            <person name="van der Merwe K."/>
            <person name="Singh P."/>
            <person name="van Jaarsveld I."/>
            <person name="Silva-Junior O.B."/>
            <person name="Togawa R.C."/>
            <person name="Pappas M.R."/>
            <person name="Faria D.A."/>
            <person name="Sansaloni C.P."/>
            <person name="Petroli C.D."/>
            <person name="Yang X."/>
            <person name="Ranjan P."/>
            <person name="Tschaplinski T.J."/>
            <person name="Ye C.Y."/>
            <person name="Li T."/>
            <person name="Sterck L."/>
            <person name="Vanneste K."/>
            <person name="Murat F."/>
            <person name="Soler M."/>
            <person name="Clemente H.S."/>
            <person name="Saidi N."/>
            <person name="Cassan-Wang H."/>
            <person name="Dunand C."/>
            <person name="Hefer C.A."/>
            <person name="Bornberg-Bauer E."/>
            <person name="Kersting A.R."/>
            <person name="Vining K."/>
            <person name="Amarasinghe V."/>
            <person name="Ranik M."/>
            <person name="Naithani S."/>
            <person name="Elser J."/>
            <person name="Boyd A.E."/>
            <person name="Liston A."/>
            <person name="Spatafora J.W."/>
            <person name="Dharmwardhana P."/>
            <person name="Raja R."/>
            <person name="Sullivan C."/>
            <person name="Romanel E."/>
            <person name="Alves-Ferreira M."/>
            <person name="Kulheim C."/>
            <person name="Foley W."/>
            <person name="Carocha V."/>
            <person name="Paiva J."/>
            <person name="Kudrna D."/>
            <person name="Brommonschenkel S.H."/>
            <person name="Pasquali G."/>
            <person name="Byrne M."/>
            <person name="Rigault P."/>
            <person name="Tibbits J."/>
            <person name="Spokevicius A."/>
            <person name="Jones R.C."/>
            <person name="Steane D.A."/>
            <person name="Vaillancourt R.E."/>
            <person name="Potts B.M."/>
            <person name="Joubert F."/>
            <person name="Barry K."/>
            <person name="Pappas G.J."/>
            <person name="Strauss S.H."/>
            <person name="Jaiswal P."/>
            <person name="Grima-Pettenati J."/>
            <person name="Salse J."/>
            <person name="Van de Peer Y."/>
            <person name="Rokhsar D.S."/>
            <person name="Schmutz J."/>
        </authorList>
    </citation>
    <scope>NUCLEOTIDE SEQUENCE [LARGE SCALE GENOMIC DNA]</scope>
    <source>
        <strain evidence="9">cv. BRASUZ1</strain>
        <tissue evidence="8">Leaf extractions</tissue>
    </source>
</reference>
<evidence type="ECO:0000313" key="9">
    <source>
        <dbReference type="Proteomes" id="UP000030711"/>
    </source>
</evidence>
<dbReference type="Proteomes" id="UP000030711">
    <property type="component" value="Unassembled WGS sequence"/>
</dbReference>
<keyword evidence="3 6" id="KW-0698">rRNA processing</keyword>
<feature type="region of interest" description="Disordered" evidence="7">
    <location>
        <begin position="202"/>
        <end position="238"/>
    </location>
</feature>
<evidence type="ECO:0000256" key="7">
    <source>
        <dbReference type="SAM" id="MobiDB-lite"/>
    </source>
</evidence>
<dbReference type="InterPro" id="IPR007146">
    <property type="entry name" value="Sas10/Utp3/C1D"/>
</dbReference>
<dbReference type="GO" id="GO:0006364">
    <property type="term" value="P:rRNA processing"/>
    <property type="evidence" value="ECO:0007669"/>
    <property type="project" value="UniProtKB-KW"/>
</dbReference>
<evidence type="ECO:0000256" key="2">
    <source>
        <dbReference type="ARBA" id="ARBA00009154"/>
    </source>
</evidence>
<name>A0AAD9T8D5_EUCGR</name>
<keyword evidence="6" id="KW-0238">DNA-binding</keyword>
<gene>
    <name evidence="8" type="ORF">EUGRSUZ_L02918</name>
</gene>
<comment type="caution">
    <text evidence="8">The sequence shown here is derived from an EMBL/GenBank/DDBJ whole genome shotgun (WGS) entry which is preliminary data.</text>
</comment>
<dbReference type="PANTHER" id="PTHR15341">
    <property type="entry name" value="SUN-COR STEROID HORMONE RECEPTOR CO-REPRESSOR"/>
    <property type="match status" value="1"/>
</dbReference>
<dbReference type="GO" id="GO:0005737">
    <property type="term" value="C:cytoplasm"/>
    <property type="evidence" value="ECO:0007669"/>
    <property type="project" value="UniProtKB-SubCell"/>
</dbReference>
<comment type="subunit">
    <text evidence="6">Monomer and homodimer.</text>
</comment>
<keyword evidence="4 6" id="KW-0694">RNA-binding</keyword>
<sequence>MDRLSLQRRFFLYQKAHSQAREHFSSPFSLSTCPRHPRVISSADGMPASPSRTALKFSGERETLVIAGERIRSDTAMEGGPTESMVPEPVLDSAKTTLRNVEALRTQFLEFLSLADPDVLAEMPPLHRARALLVLAKAASTLLAVRLRCNGVNPDDHPIKSELERLSLYEGKLERLVDLSKAPLRPSTTLNLQATTRFIEHSLPNLTPDQRQSMRELSRGGGPKLKKSYERKRKYQSSGLHSVQATAKEFLEKAAQELLGSNRTGFKGPLIDDSDEENGHDKVIKGLVEISSDED</sequence>
<evidence type="ECO:0000313" key="8">
    <source>
        <dbReference type="EMBL" id="KAK2631430.1"/>
    </source>
</evidence>
<feature type="region of interest" description="Disordered" evidence="7">
    <location>
        <begin position="262"/>
        <end position="295"/>
    </location>
</feature>
<evidence type="ECO:0000256" key="1">
    <source>
        <dbReference type="ARBA" id="ARBA00004123"/>
    </source>
</evidence>
<evidence type="ECO:0000256" key="5">
    <source>
        <dbReference type="ARBA" id="ARBA00023242"/>
    </source>
</evidence>
<dbReference type="PANTHER" id="PTHR15341:SF3">
    <property type="entry name" value="NUCLEAR NUCLEIC ACID-BINDING PROTEIN C1D"/>
    <property type="match status" value="1"/>
</dbReference>
<dbReference type="InterPro" id="IPR011082">
    <property type="entry name" value="Exosome-assoc_fac/DNA_repair"/>
</dbReference>
<evidence type="ECO:0000256" key="4">
    <source>
        <dbReference type="ARBA" id="ARBA00022884"/>
    </source>
</evidence>
<dbReference type="EMBL" id="MU849824">
    <property type="protein sequence ID" value="KAK2631430.1"/>
    <property type="molecule type" value="Genomic_DNA"/>
</dbReference>
<comment type="similarity">
    <text evidence="2 6">Belongs to the C1D family.</text>
</comment>
<keyword evidence="5 6" id="KW-0539">Nucleus</keyword>
<protein>
    <recommendedName>
        <fullName evidence="6">Nuclear nucleic acid-binding protein C1D</fullName>
    </recommendedName>
</protein>
<feature type="compositionally biased region" description="Basic residues" evidence="7">
    <location>
        <begin position="224"/>
        <end position="235"/>
    </location>
</feature>
<proteinExistence type="inferred from homology"/>
<keyword evidence="6" id="KW-0963">Cytoplasm</keyword>
<keyword evidence="9" id="KW-1185">Reference proteome</keyword>
<evidence type="ECO:0000256" key="3">
    <source>
        <dbReference type="ARBA" id="ARBA00022552"/>
    </source>
</evidence>
<comment type="function">
    <text evidence="6">Plays a role in the recruitment of the exosome to pre-rRNA to mediate the 3'-5' end processing of the 5.8S rRNA.</text>
</comment>
<dbReference type="GO" id="GO:0003723">
    <property type="term" value="F:RNA binding"/>
    <property type="evidence" value="ECO:0007669"/>
    <property type="project" value="UniProtKB-UniRule"/>
</dbReference>
<dbReference type="AlphaFoldDB" id="A0AAD9T8D5"/>
<organism evidence="8 9">
    <name type="scientific">Eucalyptus grandis</name>
    <name type="common">Flooded gum</name>
    <dbReference type="NCBI Taxonomy" id="71139"/>
    <lineage>
        <taxon>Eukaryota</taxon>
        <taxon>Viridiplantae</taxon>
        <taxon>Streptophyta</taxon>
        <taxon>Embryophyta</taxon>
        <taxon>Tracheophyta</taxon>
        <taxon>Spermatophyta</taxon>
        <taxon>Magnoliopsida</taxon>
        <taxon>eudicotyledons</taxon>
        <taxon>Gunneridae</taxon>
        <taxon>Pentapetalae</taxon>
        <taxon>rosids</taxon>
        <taxon>malvids</taxon>
        <taxon>Myrtales</taxon>
        <taxon>Myrtaceae</taxon>
        <taxon>Myrtoideae</taxon>
        <taxon>Eucalypteae</taxon>
        <taxon>Eucalyptus</taxon>
    </lineage>
</organism>
<dbReference type="Pfam" id="PF04000">
    <property type="entry name" value="Sas10_Utp3"/>
    <property type="match status" value="1"/>
</dbReference>
<comment type="subcellular location">
    <subcellularLocation>
        <location evidence="6">Cytoplasm</location>
    </subcellularLocation>
    <subcellularLocation>
        <location evidence="6">Nucleus</location>
        <location evidence="6">Nucleolus</location>
    </subcellularLocation>
    <subcellularLocation>
        <location evidence="1 6">Nucleus</location>
    </subcellularLocation>
</comment>